<reference evidence="1" key="1">
    <citation type="submission" date="2023-10" db="EMBL/GenBank/DDBJ databases">
        <authorList>
            <person name="Hackl T."/>
        </authorList>
    </citation>
    <scope>NUCLEOTIDE SEQUENCE</scope>
</reference>
<comment type="caution">
    <text evidence="1">The sequence shown here is derived from an EMBL/GenBank/DDBJ whole genome shotgun (WGS) entry which is preliminary data.</text>
</comment>
<dbReference type="EMBL" id="CAUWAG010000007">
    <property type="protein sequence ID" value="CAJ2505238.1"/>
    <property type="molecule type" value="Genomic_DNA"/>
</dbReference>
<dbReference type="AlphaFoldDB" id="A0AAI8VHZ1"/>
<proteinExistence type="predicted"/>
<dbReference type="Proteomes" id="UP001295740">
    <property type="component" value="Unassembled WGS sequence"/>
</dbReference>
<sequence length="353" mass="40043">MSALLSLPRKLRDQILEDLARLSVDPPKDNAALHAQERMAIPGSDTSAWYGTEKIHFENHPTHAKSLRPLMLVNHQLRAETEELLRRSPAKPVSYVLDVLYCRNVHMYPTWLCVPVVSANVDTLYTQFRISNVPDAATWSFSGGDGGPECIVWPFYHLLRGILRFGPQGKRVGTQSGKKGRRKKNCYSTSAGQGITVKNLVIDFQPTAWPSVLPLAVYHRQGRDELNDYCRDRVPRDWNALSDNRLFTGDIMREWVIRYLEVLLVQCSYNVLPFATFFFGRLGSVAIRVDGTLKKRFDLGCLFSRLALWIHPNSSSYEARHALSWLWKEKAAEKRKAAGPMVTAAEGEEDAKD</sequence>
<protein>
    <submittedName>
        <fullName evidence="1">Uu.00g126320.m01.CDS01</fullName>
    </submittedName>
</protein>
<organism evidence="1 2">
    <name type="scientific">Anthostomella pinea</name>
    <dbReference type="NCBI Taxonomy" id="933095"/>
    <lineage>
        <taxon>Eukaryota</taxon>
        <taxon>Fungi</taxon>
        <taxon>Dikarya</taxon>
        <taxon>Ascomycota</taxon>
        <taxon>Pezizomycotina</taxon>
        <taxon>Sordariomycetes</taxon>
        <taxon>Xylariomycetidae</taxon>
        <taxon>Xylariales</taxon>
        <taxon>Xylariaceae</taxon>
        <taxon>Anthostomella</taxon>
    </lineage>
</organism>
<accession>A0AAI8VHZ1</accession>
<name>A0AAI8VHZ1_9PEZI</name>
<gene>
    <name evidence="1" type="ORF">KHLLAP_LOCUS5706</name>
</gene>
<evidence type="ECO:0000313" key="2">
    <source>
        <dbReference type="Proteomes" id="UP001295740"/>
    </source>
</evidence>
<evidence type="ECO:0000313" key="1">
    <source>
        <dbReference type="EMBL" id="CAJ2505238.1"/>
    </source>
</evidence>
<keyword evidence="2" id="KW-1185">Reference proteome</keyword>